<name>A0A934PSJ9_9SPHI</name>
<organism evidence="1 2">
    <name type="scientific">Mucilaginibacter segetis</name>
    <dbReference type="NCBI Taxonomy" id="2793071"/>
    <lineage>
        <taxon>Bacteria</taxon>
        <taxon>Pseudomonadati</taxon>
        <taxon>Bacteroidota</taxon>
        <taxon>Sphingobacteriia</taxon>
        <taxon>Sphingobacteriales</taxon>
        <taxon>Sphingobacteriaceae</taxon>
        <taxon>Mucilaginibacter</taxon>
    </lineage>
</organism>
<dbReference type="Proteomes" id="UP000613193">
    <property type="component" value="Unassembled WGS sequence"/>
</dbReference>
<keyword evidence="2" id="KW-1185">Reference proteome</keyword>
<protein>
    <submittedName>
        <fullName evidence="1">Uncharacterized protein</fullName>
    </submittedName>
</protein>
<dbReference type="EMBL" id="JAEHFW010000002">
    <property type="protein sequence ID" value="MBK0380029.1"/>
    <property type="molecule type" value="Genomic_DNA"/>
</dbReference>
<proteinExistence type="predicted"/>
<comment type="caution">
    <text evidence="1">The sequence shown here is derived from an EMBL/GenBank/DDBJ whole genome shotgun (WGS) entry which is preliminary data.</text>
</comment>
<dbReference type="AlphaFoldDB" id="A0A934PSJ9"/>
<gene>
    <name evidence="1" type="ORF">I5M19_11965</name>
</gene>
<evidence type="ECO:0000313" key="2">
    <source>
        <dbReference type="Proteomes" id="UP000613193"/>
    </source>
</evidence>
<evidence type="ECO:0000313" key="1">
    <source>
        <dbReference type="EMBL" id="MBK0380029.1"/>
    </source>
</evidence>
<sequence length="146" mass="16828">MGLFSFFLKLFKFKPGWNGTPEMFLAMVMEMQSQNNKEFSVREVLQWGEVMQKVINVSLAPYKDFADLVQNGEPDFTLVEKLKGKMEEVNHRRDLKKAIYGEQVDLGDDDVMKSGSPGAVFARNMVKDLSKHVRFSDEEQKTIEKL</sequence>
<dbReference type="RefSeq" id="WP_200066562.1">
    <property type="nucleotide sequence ID" value="NZ_JAEHFW010000002.1"/>
</dbReference>
<accession>A0A934PSJ9</accession>
<reference evidence="1" key="1">
    <citation type="submission" date="2020-12" db="EMBL/GenBank/DDBJ databases">
        <title>Bacterial novel species Mucilaginibacter sp. SD-g isolated from soil.</title>
        <authorList>
            <person name="Jung H.-Y."/>
        </authorList>
    </citation>
    <scope>NUCLEOTIDE SEQUENCE</scope>
    <source>
        <strain evidence="1">SD-g</strain>
    </source>
</reference>